<name>A0ABW6PZI6_9ACTN</name>
<evidence type="ECO:0008006" key="3">
    <source>
        <dbReference type="Google" id="ProtNLM"/>
    </source>
</evidence>
<dbReference type="EMBL" id="JBHVZQ010000001">
    <property type="protein sequence ID" value="MFF1272256.1"/>
    <property type="molecule type" value="Genomic_DNA"/>
</dbReference>
<gene>
    <name evidence="1" type="ORF">ACFVZC_02325</name>
</gene>
<reference evidence="1 2" key="1">
    <citation type="submission" date="2024-09" db="EMBL/GenBank/DDBJ databases">
        <title>The Natural Products Discovery Center: Release of the First 8490 Sequenced Strains for Exploring Actinobacteria Biosynthetic Diversity.</title>
        <authorList>
            <person name="Kalkreuter E."/>
            <person name="Kautsar S.A."/>
            <person name="Yang D."/>
            <person name="Bader C.D."/>
            <person name="Teijaro C.N."/>
            <person name="Fluegel L."/>
            <person name="Davis C.M."/>
            <person name="Simpson J.R."/>
            <person name="Lauterbach L."/>
            <person name="Steele A.D."/>
            <person name="Gui C."/>
            <person name="Meng S."/>
            <person name="Li G."/>
            <person name="Viehrig K."/>
            <person name="Ye F."/>
            <person name="Su P."/>
            <person name="Kiefer A.F."/>
            <person name="Nichols A."/>
            <person name="Cepeda A.J."/>
            <person name="Yan W."/>
            <person name="Fan B."/>
            <person name="Jiang Y."/>
            <person name="Adhikari A."/>
            <person name="Zheng C.-J."/>
            <person name="Schuster L."/>
            <person name="Cowan T.M."/>
            <person name="Smanski M.J."/>
            <person name="Chevrette M.G."/>
            <person name="De Carvalho L.P.S."/>
            <person name="Shen B."/>
        </authorList>
    </citation>
    <scope>NUCLEOTIDE SEQUENCE [LARGE SCALE GENOMIC DNA]</scope>
    <source>
        <strain evidence="1 2">NPDC058328</strain>
    </source>
</reference>
<sequence>MSKHLPLRDAVLSWLEYAGSLSPKSHSIVMLMLQPHWEDVVMAVAAVAPRDEHPDLYAKVKGDWMLDHRTLLVESGLAEAAQLIAQGVSVPVSDVADSFVTFCTGQARVPERWLLLNATFPQRTRIALGRHTLQTFTADELRQTVPAPALNGLHPWSLDLDLIAGAPFLHVPDPSRTVTRRPTWFDITGPRAEAQHWQALLPLMLWDNELLRVDSVFTVQHGRRFDLHPPAVPTTIRVYPGSQGREEEVEVRDTGEFHVRPIHLSALTAFCTAITKKIDAITAGLTHTRRVPKLRARRLERAGRHVVAAYQRTYDDYGIWEVEADELYLDYVIALEALLISPDDGKDEGIASRIRSRAAALFLTPTERERTEALVRRAYDARSRYVHGDKIKEQSEHEKLEELRALRLLTLQIILRWLVLTPADTGDLAPLLDAAAQGTGREQHIDRPLHAFFATTSPRSRPADIVLT</sequence>
<evidence type="ECO:0000313" key="2">
    <source>
        <dbReference type="Proteomes" id="UP001601627"/>
    </source>
</evidence>
<keyword evidence="2" id="KW-1185">Reference proteome</keyword>
<protein>
    <recommendedName>
        <fullName evidence="3">Apea-like HEPN domain-containing protein</fullName>
    </recommendedName>
</protein>
<proteinExistence type="predicted"/>
<evidence type="ECO:0000313" key="1">
    <source>
        <dbReference type="EMBL" id="MFF1272256.1"/>
    </source>
</evidence>
<dbReference type="RefSeq" id="WP_388232603.1">
    <property type="nucleotide sequence ID" value="NZ_JBHVZQ010000001.1"/>
</dbReference>
<accession>A0ABW6PZI6</accession>
<comment type="caution">
    <text evidence="1">The sequence shown here is derived from an EMBL/GenBank/DDBJ whole genome shotgun (WGS) entry which is preliminary data.</text>
</comment>
<organism evidence="1 2">
    <name type="scientific">Streptomyces marokkonensis</name>
    <dbReference type="NCBI Taxonomy" id="324855"/>
    <lineage>
        <taxon>Bacteria</taxon>
        <taxon>Bacillati</taxon>
        <taxon>Actinomycetota</taxon>
        <taxon>Actinomycetes</taxon>
        <taxon>Kitasatosporales</taxon>
        <taxon>Streptomycetaceae</taxon>
        <taxon>Streptomyces</taxon>
    </lineage>
</organism>
<dbReference type="Proteomes" id="UP001601627">
    <property type="component" value="Unassembled WGS sequence"/>
</dbReference>